<dbReference type="STRING" id="91604.ID47_07890"/>
<organism evidence="3 4">
    <name type="scientific">Candidatus Odyssella acanthamoebae</name>
    <dbReference type="NCBI Taxonomy" id="91604"/>
    <lineage>
        <taxon>Bacteria</taxon>
        <taxon>Pseudomonadati</taxon>
        <taxon>Pseudomonadota</taxon>
        <taxon>Alphaproteobacteria</taxon>
        <taxon>Holosporales</taxon>
        <taxon>Candidatus Paracaedibacteraceae</taxon>
        <taxon>Candidatus Odyssella</taxon>
    </lineage>
</organism>
<dbReference type="PANTHER" id="PTHR19134:SF449">
    <property type="entry name" value="TYROSINE-PROTEIN PHOSPHATASE 1"/>
    <property type="match status" value="1"/>
</dbReference>
<dbReference type="InterPro" id="IPR000387">
    <property type="entry name" value="Tyr_Pase_dom"/>
</dbReference>
<accession>A0A077ATY2</accession>
<dbReference type="KEGG" id="paca:ID47_07890"/>
<dbReference type="Gene3D" id="3.90.190.10">
    <property type="entry name" value="Protein tyrosine phosphatase superfamily"/>
    <property type="match status" value="1"/>
</dbReference>
<dbReference type="RefSeq" id="WP_038465250.1">
    <property type="nucleotide sequence ID" value="NZ_CP008941.1"/>
</dbReference>
<reference evidence="3 4" key="1">
    <citation type="submission" date="2014-07" db="EMBL/GenBank/DDBJ databases">
        <title>Comparative genomic insights into amoeba endosymbionts belonging to the families of Holosporaceae and Candidatus Midichloriaceae within Rickettsiales.</title>
        <authorList>
            <person name="Wang Z."/>
            <person name="Wu M."/>
        </authorList>
    </citation>
    <scope>NUCLEOTIDE SEQUENCE [LARGE SCALE GENOMIC DNA]</scope>
    <source>
        <strain evidence="3">PRA3</strain>
    </source>
</reference>
<dbReference type="PROSITE" id="PS50055">
    <property type="entry name" value="TYR_PHOSPHATASE_PTP"/>
    <property type="match status" value="1"/>
</dbReference>
<name>A0A077ATY2_9PROT</name>
<feature type="domain" description="Tyrosine specific protein phosphatases" evidence="2">
    <location>
        <begin position="287"/>
        <end position="344"/>
    </location>
</feature>
<dbReference type="HOGENOM" id="CLU_699589_0_0_5"/>
<dbReference type="InterPro" id="IPR000242">
    <property type="entry name" value="PTP_cat"/>
</dbReference>
<evidence type="ECO:0000313" key="3">
    <source>
        <dbReference type="EMBL" id="AIK96657.1"/>
    </source>
</evidence>
<dbReference type="AlphaFoldDB" id="A0A077ATY2"/>
<protein>
    <recommendedName>
        <fullName evidence="5">Tyrosine specific protein phosphatases domain-containing protein</fullName>
    </recommendedName>
</protein>
<evidence type="ECO:0000259" key="1">
    <source>
        <dbReference type="PROSITE" id="PS50055"/>
    </source>
</evidence>
<sequence>MEKSNIIIPLFLILQNFTSPVLSMDKECGVASSASSKKPLHLKCDQSIGPQNFEKMINEHPDHPLIKVSTEFLSKKESNEGAHVHTDTQHNKNITSLGLSPHIGSRVNNVIPSTEFEGLQKNLPCTFPMNGRMINFLNLYQLKTGDRKGQYLGANIFNFSDVLSTKNNQQYIATEAPYDKFDYYRMVIDCNAAILVSLTTDKDDSEAGAFPKLRNGLSVVLHHLKKDEIIDVDGYEVKVTEERVKHLGSQTDILIKTLVISKGEEKRELHHIIYKNWLDGSLGSSAEALASLLLTIHHSEKILGSKDTNPLVVNCGYGYGRTGILILMHQLSKMLPTDVNLYDLSKITVDINPLLTVIESNIAQGSPIGIYNTEQEIAKLKLLMESIIAILVRQ</sequence>
<gene>
    <name evidence="3" type="ORF">ID47_07890</name>
</gene>
<keyword evidence="4" id="KW-1185">Reference proteome</keyword>
<dbReference type="GO" id="GO:0004725">
    <property type="term" value="F:protein tyrosine phosphatase activity"/>
    <property type="evidence" value="ECO:0007669"/>
    <property type="project" value="InterPro"/>
</dbReference>
<dbReference type="Pfam" id="PF00102">
    <property type="entry name" value="Y_phosphatase"/>
    <property type="match status" value="1"/>
</dbReference>
<dbReference type="SMART" id="SM00194">
    <property type="entry name" value="PTPc"/>
    <property type="match status" value="1"/>
</dbReference>
<dbReference type="Proteomes" id="UP000028926">
    <property type="component" value="Chromosome"/>
</dbReference>
<evidence type="ECO:0000259" key="2">
    <source>
        <dbReference type="PROSITE" id="PS50056"/>
    </source>
</evidence>
<evidence type="ECO:0000313" key="4">
    <source>
        <dbReference type="Proteomes" id="UP000028926"/>
    </source>
</evidence>
<dbReference type="PANTHER" id="PTHR19134">
    <property type="entry name" value="RECEPTOR-TYPE TYROSINE-PROTEIN PHOSPHATASE"/>
    <property type="match status" value="1"/>
</dbReference>
<feature type="domain" description="Tyrosine-protein phosphatase" evidence="1">
    <location>
        <begin position="105"/>
        <end position="390"/>
    </location>
</feature>
<dbReference type="PROSITE" id="PS50056">
    <property type="entry name" value="TYR_PHOSPHATASE_2"/>
    <property type="match status" value="1"/>
</dbReference>
<proteinExistence type="predicted"/>
<dbReference type="SUPFAM" id="SSF52799">
    <property type="entry name" value="(Phosphotyrosine protein) phosphatases II"/>
    <property type="match status" value="1"/>
</dbReference>
<dbReference type="EMBL" id="CP008941">
    <property type="protein sequence ID" value="AIK96657.1"/>
    <property type="molecule type" value="Genomic_DNA"/>
</dbReference>
<dbReference type="InterPro" id="IPR050348">
    <property type="entry name" value="Protein-Tyr_Phosphatase"/>
</dbReference>
<evidence type="ECO:0008006" key="5">
    <source>
        <dbReference type="Google" id="ProtNLM"/>
    </source>
</evidence>
<dbReference type="InterPro" id="IPR029021">
    <property type="entry name" value="Prot-tyrosine_phosphatase-like"/>
</dbReference>